<dbReference type="InterPro" id="IPR036770">
    <property type="entry name" value="Ankyrin_rpt-contain_sf"/>
</dbReference>
<dbReference type="HOGENOM" id="CLU_000288_34_1_1"/>
<organism evidence="6">
    <name type="scientific">Gaeumannomyces tritici (strain R3-111a-1)</name>
    <name type="common">Wheat and barley take-all root rot fungus</name>
    <name type="synonym">Gaeumannomyces graminis var. tritici</name>
    <dbReference type="NCBI Taxonomy" id="644352"/>
    <lineage>
        <taxon>Eukaryota</taxon>
        <taxon>Fungi</taxon>
        <taxon>Dikarya</taxon>
        <taxon>Ascomycota</taxon>
        <taxon>Pezizomycotina</taxon>
        <taxon>Sordariomycetes</taxon>
        <taxon>Sordariomycetidae</taxon>
        <taxon>Magnaporthales</taxon>
        <taxon>Magnaporthaceae</taxon>
        <taxon>Gaeumannomyces</taxon>
    </lineage>
</organism>
<keyword evidence="1" id="KW-0677">Repeat</keyword>
<dbReference type="SUPFAM" id="SSF52540">
    <property type="entry name" value="P-loop containing nucleoside triphosphate hydrolases"/>
    <property type="match status" value="1"/>
</dbReference>
<name>J3NNP5_GAET3</name>
<dbReference type="InterPro" id="IPR029058">
    <property type="entry name" value="AB_hydrolase_fold"/>
</dbReference>
<protein>
    <recommendedName>
        <fullName evidence="5">Nephrocystin 3-like N-terminal domain-containing protein</fullName>
    </recommendedName>
</protein>
<reference evidence="7" key="5">
    <citation type="submission" date="2018-04" db="UniProtKB">
        <authorList>
            <consortium name="EnsemblFungi"/>
        </authorList>
    </citation>
    <scope>IDENTIFICATION</scope>
    <source>
        <strain evidence="7">R3-111a-1</strain>
    </source>
</reference>
<keyword evidence="3" id="KW-0175">Coiled coil</keyword>
<dbReference type="SUPFAM" id="SSF48403">
    <property type="entry name" value="Ankyrin repeat"/>
    <property type="match status" value="2"/>
</dbReference>
<evidence type="ECO:0000313" key="6">
    <source>
        <dbReference type="EMBL" id="EJT77797.1"/>
    </source>
</evidence>
<feature type="region of interest" description="Disordered" evidence="4">
    <location>
        <begin position="1542"/>
        <end position="1583"/>
    </location>
</feature>
<feature type="repeat" description="ANK" evidence="2">
    <location>
        <begin position="1079"/>
        <end position="1108"/>
    </location>
</feature>
<dbReference type="SUPFAM" id="SSF53474">
    <property type="entry name" value="alpha/beta-Hydrolases"/>
    <property type="match status" value="1"/>
</dbReference>
<reference evidence="7" key="4">
    <citation type="journal article" date="2015" name="G3 (Bethesda)">
        <title>Genome sequences of three phytopathogenic species of the Magnaporthaceae family of fungi.</title>
        <authorList>
            <person name="Okagaki L.H."/>
            <person name="Nunes C.C."/>
            <person name="Sailsbery J."/>
            <person name="Clay B."/>
            <person name="Brown D."/>
            <person name="John T."/>
            <person name="Oh Y."/>
            <person name="Young N."/>
            <person name="Fitzgerald M."/>
            <person name="Haas B.J."/>
            <person name="Zeng Q."/>
            <person name="Young S."/>
            <person name="Adiconis X."/>
            <person name="Fan L."/>
            <person name="Levin J.Z."/>
            <person name="Mitchell T.K."/>
            <person name="Okubara P.A."/>
            <person name="Farman M.L."/>
            <person name="Kohn L.M."/>
            <person name="Birren B."/>
            <person name="Ma L.-J."/>
            <person name="Dean R.A."/>
        </authorList>
    </citation>
    <scope>NUCLEOTIDE SEQUENCE</scope>
    <source>
        <strain evidence="7">R3-111a-1</strain>
    </source>
</reference>
<dbReference type="GeneID" id="20343360"/>
<dbReference type="Gene3D" id="3.40.50.300">
    <property type="entry name" value="P-loop containing nucleotide triphosphate hydrolases"/>
    <property type="match status" value="1"/>
</dbReference>
<dbReference type="Pfam" id="PF24883">
    <property type="entry name" value="NPHP3_N"/>
    <property type="match status" value="1"/>
</dbReference>
<feature type="coiled-coil region" evidence="3">
    <location>
        <begin position="536"/>
        <end position="563"/>
    </location>
</feature>
<reference evidence="6" key="2">
    <citation type="submission" date="2010-07" db="EMBL/GenBank/DDBJ databases">
        <authorList>
            <consortium name="The Broad Institute Genome Sequencing Platform"/>
            <consortium name="Broad Institute Genome Sequencing Center for Infectious Disease"/>
            <person name="Ma L.-J."/>
            <person name="Dead R."/>
            <person name="Young S."/>
            <person name="Zeng Q."/>
            <person name="Koehrsen M."/>
            <person name="Alvarado L."/>
            <person name="Berlin A."/>
            <person name="Chapman S.B."/>
            <person name="Chen Z."/>
            <person name="Freedman E."/>
            <person name="Gellesch M."/>
            <person name="Goldberg J."/>
            <person name="Griggs A."/>
            <person name="Gujja S."/>
            <person name="Heilman E.R."/>
            <person name="Heiman D."/>
            <person name="Hepburn T."/>
            <person name="Howarth C."/>
            <person name="Jen D."/>
            <person name="Larson L."/>
            <person name="Mehta T."/>
            <person name="Neiman D."/>
            <person name="Pearson M."/>
            <person name="Roberts A."/>
            <person name="Saif S."/>
            <person name="Shea T."/>
            <person name="Shenoy N."/>
            <person name="Sisk P."/>
            <person name="Stolte C."/>
            <person name="Sykes S."/>
            <person name="Walk T."/>
            <person name="White J."/>
            <person name="Yandava C."/>
            <person name="Haas B."/>
            <person name="Nusbaum C."/>
            <person name="Birren B."/>
        </authorList>
    </citation>
    <scope>NUCLEOTIDE SEQUENCE</scope>
    <source>
        <strain evidence="6">R3-111a-1</strain>
    </source>
</reference>
<dbReference type="InterPro" id="IPR027417">
    <property type="entry name" value="P-loop_NTPase"/>
</dbReference>
<dbReference type="SMART" id="SM00248">
    <property type="entry name" value="ANK"/>
    <property type="match status" value="6"/>
</dbReference>
<keyword evidence="8" id="KW-1185">Reference proteome</keyword>
<evidence type="ECO:0000313" key="7">
    <source>
        <dbReference type="EnsemblFungi" id="EJT77797"/>
    </source>
</evidence>
<dbReference type="EMBL" id="GL385396">
    <property type="protein sequence ID" value="EJT77797.1"/>
    <property type="molecule type" value="Genomic_DNA"/>
</dbReference>
<dbReference type="Gene3D" id="1.25.40.20">
    <property type="entry name" value="Ankyrin repeat-containing domain"/>
    <property type="match status" value="2"/>
</dbReference>
<dbReference type="Pfam" id="PF12796">
    <property type="entry name" value="Ank_2"/>
    <property type="match status" value="2"/>
</dbReference>
<evidence type="ECO:0000256" key="1">
    <source>
        <dbReference type="ARBA" id="ARBA00022737"/>
    </source>
</evidence>
<feature type="region of interest" description="Disordered" evidence="4">
    <location>
        <begin position="1399"/>
        <end position="1487"/>
    </location>
</feature>
<dbReference type="eggNOG" id="KOG2029">
    <property type="taxonomic scope" value="Eukaryota"/>
</dbReference>
<dbReference type="Gene3D" id="3.40.50.1820">
    <property type="entry name" value="alpha/beta hydrolase"/>
    <property type="match status" value="1"/>
</dbReference>
<dbReference type="OrthoDB" id="7464126at2759"/>
<evidence type="ECO:0000256" key="3">
    <source>
        <dbReference type="SAM" id="Coils"/>
    </source>
</evidence>
<proteinExistence type="predicted"/>
<dbReference type="InterPro" id="IPR056884">
    <property type="entry name" value="NPHP3-like_N"/>
</dbReference>
<evidence type="ECO:0000259" key="5">
    <source>
        <dbReference type="Pfam" id="PF24883"/>
    </source>
</evidence>
<dbReference type="EnsemblFungi" id="EJT77797">
    <property type="protein sequence ID" value="EJT77797"/>
    <property type="gene ID" value="GGTG_02902"/>
</dbReference>
<dbReference type="PANTHER" id="PTHR10039">
    <property type="entry name" value="AMELOGENIN"/>
    <property type="match status" value="1"/>
</dbReference>
<dbReference type="RefSeq" id="XP_009218942.1">
    <property type="nucleotide sequence ID" value="XM_009220678.1"/>
</dbReference>
<evidence type="ECO:0000256" key="4">
    <source>
        <dbReference type="SAM" id="MobiDB-lite"/>
    </source>
</evidence>
<keyword evidence="2" id="KW-0040">ANK repeat</keyword>
<dbReference type="PANTHER" id="PTHR10039:SF5">
    <property type="entry name" value="NACHT DOMAIN-CONTAINING PROTEIN"/>
    <property type="match status" value="1"/>
</dbReference>
<dbReference type="PROSITE" id="PS50297">
    <property type="entry name" value="ANK_REP_REGION"/>
    <property type="match status" value="1"/>
</dbReference>
<feature type="region of interest" description="Disordered" evidence="4">
    <location>
        <begin position="1618"/>
        <end position="1643"/>
    </location>
</feature>
<accession>J3NNP5</accession>
<evidence type="ECO:0000256" key="2">
    <source>
        <dbReference type="PROSITE-ProRule" id="PRU00023"/>
    </source>
</evidence>
<reference evidence="8" key="1">
    <citation type="submission" date="2010-07" db="EMBL/GenBank/DDBJ databases">
        <title>The genome sequence of Gaeumannomyces graminis var. tritici strain R3-111a-1.</title>
        <authorList>
            <consortium name="The Broad Institute Genome Sequencing Platform"/>
            <person name="Ma L.-J."/>
            <person name="Dead R."/>
            <person name="Young S."/>
            <person name="Zeng Q."/>
            <person name="Koehrsen M."/>
            <person name="Alvarado L."/>
            <person name="Berlin A."/>
            <person name="Chapman S.B."/>
            <person name="Chen Z."/>
            <person name="Freedman E."/>
            <person name="Gellesch M."/>
            <person name="Goldberg J."/>
            <person name="Griggs A."/>
            <person name="Gujja S."/>
            <person name="Heilman E.R."/>
            <person name="Heiman D."/>
            <person name="Hepburn T."/>
            <person name="Howarth C."/>
            <person name="Jen D."/>
            <person name="Larson L."/>
            <person name="Mehta T."/>
            <person name="Neiman D."/>
            <person name="Pearson M."/>
            <person name="Roberts A."/>
            <person name="Saif S."/>
            <person name="Shea T."/>
            <person name="Shenoy N."/>
            <person name="Sisk P."/>
            <person name="Stolte C."/>
            <person name="Sykes S."/>
            <person name="Walk T."/>
            <person name="White J."/>
            <person name="Yandava C."/>
            <person name="Haas B."/>
            <person name="Nusbaum C."/>
            <person name="Birren B."/>
        </authorList>
    </citation>
    <scope>NUCLEOTIDE SEQUENCE [LARGE SCALE GENOMIC DNA]</scope>
    <source>
        <strain evidence="8">R3-111a-1</strain>
    </source>
</reference>
<sequence length="1643" mass="180585">MLRLNTTAAAAVSRPKHTKGALFPDGQHLGIRVLHAPAEASVDIIFIHGITGHPYKTFATHEKTPIYWPTQLLSRDIPTARVLAFGYNADVVKFFGPAGQNNIREHAATLISDVAAVRGEDRSTTRPIILVVHSLGGLVVKKALCISELAAEPHERQLHQTVLGVAFLGTPHRGSDLAPFASGVARILKASGTRTNVDIISLLRRDSEALADIEAAFGTWLRKNLEFKLTCFFEEKEVVGCGMVVSKDSAKISGYPQLPIPANHMDMARFESANATGYRRILGELRRWLREGEDEGQGNNGTSAGDALDFAGCMETLSFPEMNHRGADIENAAEGTCKWIVDHPVYSQWSTNGQGLLWVKGKPGSGKSTLIKYIIRQLQGTTSTPTLNITFFFHGRGTELQKSSIGLFRALLHQIGDTYPRAIRGLIKQYLKYREETTSAWSWRTQDLEDLLISEAIPTLLQRTNLSIYIDALDECGEAEARRLVSFFSRAYDRSSSHAFRLSICFSCRHYPIIAPDICEQIVVESANDHDISTYINQTLSQHVQDEEELKSLRQELESRARQVFLWVVVVLPNITRLYSEGQTLQQILEYIKGIPPELHSLYKSLAKELSEKSGPDSSRLFQIICYSRETLSISDLRIAFNYAGGPDSATRTLEEWTVLSPVKTNNQMRKKLRSLSAGMAEETPSGVQLTHQTVQDYLVEQGFSMLSGVEGRSPSQLLGEANHMLARTCLLYLVSLEKPLSSIWHRPAKDIKLARRKIGVAEGLERSVQLASALYPLLGYSVRHWLAHTSLAEASEITQNDIVQYLGPSGQEVVAFWSAVAVSDHIERLESGQPTQGEFREPQRTTTLLHESVKYNIESLAWELLGVPWISYLADSNGRLPLTYAIWGASDSIAKLMLLHHEKMEHDINSELRSGEMAFTAFQLALGNGREKLSLEIASRPSFLLPDNMVVNEQLMLPENTIFSLSSKSLGNGCTVLDIAVAFGFDDVCDYLLANLPRDSADTPDTPHLCMVAVQHKQMGMLRRFLSIVTPSEKLAFSSGGKNELILNKAVETCFHEGIDLLLSCGFVALNGLTEHRGNQSPLHIAVAQGDQHSMQQLLSHVGVDVNTCLGYLSVTPLLLAIKLGFSDGVAILCSCSRVDPNLNAHPWPRPVELAAQMGDVESLAVLLNRADLRVDFRDSKSQSILWHAISKGQSDVARLLLAERRSEFVYLRDQFGMLPSLARVDQDVIDTVEGLSTSNQWTPCDATFGIHWPEERSQFSSYVGIATHYDSEGNTLLMWAVIKGWDKEAIAMINMGDYGTGTKDNEGRSLLMNAIRCGNLKIVRWLLAQPGIDVSQTDCANRNVMWYCDKYIVASGLRSLVFAKFKAASDAGKHQMASPLDLPELLFDRQVGRYHISMTKVPKGRRRRNATPASDPSDRADPLDRSWWARRRSPVPRPAPAPAGSVAASLRNGSFEATGTGLGRPRSAAGHENLDRQEEQSVMSPASLRVASSFFIYRADSRSTAIPPRPSAARDGRHDSFANALNVPGLHRAFSFEEYERQRSASAPPPAAPLEAVSPGGGGDQSAHARSIDGEVEAAPPESAEATLSAALVGIALAHGASDAEAAALVDVAEAVSPATREGIESPQSISRSSISDLYDA</sequence>
<reference evidence="6" key="3">
    <citation type="submission" date="2010-09" db="EMBL/GenBank/DDBJ databases">
        <title>Annotation of Gaeumannomyces graminis var. tritici R3-111a-1.</title>
        <authorList>
            <consortium name="The Broad Institute Genome Sequencing Platform"/>
            <person name="Ma L.-J."/>
            <person name="Dead R."/>
            <person name="Young S.K."/>
            <person name="Zeng Q."/>
            <person name="Gargeya S."/>
            <person name="Fitzgerald M."/>
            <person name="Haas B."/>
            <person name="Abouelleil A."/>
            <person name="Alvarado L."/>
            <person name="Arachchi H.M."/>
            <person name="Berlin A."/>
            <person name="Brown A."/>
            <person name="Chapman S.B."/>
            <person name="Chen Z."/>
            <person name="Dunbar C."/>
            <person name="Freedman E."/>
            <person name="Gearin G."/>
            <person name="Gellesch M."/>
            <person name="Goldberg J."/>
            <person name="Griggs A."/>
            <person name="Gujja S."/>
            <person name="Heiman D."/>
            <person name="Howarth C."/>
            <person name="Larson L."/>
            <person name="Lui A."/>
            <person name="MacDonald P.J.P."/>
            <person name="Mehta T."/>
            <person name="Montmayeur A."/>
            <person name="Murphy C."/>
            <person name="Neiman D."/>
            <person name="Pearson M."/>
            <person name="Priest M."/>
            <person name="Roberts A."/>
            <person name="Saif S."/>
            <person name="Shea T."/>
            <person name="Shenoy N."/>
            <person name="Sisk P."/>
            <person name="Stolte C."/>
            <person name="Sykes S."/>
            <person name="Yandava C."/>
            <person name="Wortman J."/>
            <person name="Nusbaum C."/>
            <person name="Birren B."/>
        </authorList>
    </citation>
    <scope>NUCLEOTIDE SEQUENCE</scope>
    <source>
        <strain evidence="6">R3-111a-1</strain>
    </source>
</reference>
<feature type="domain" description="Nephrocystin 3-like N-terminal" evidence="5">
    <location>
        <begin position="335"/>
        <end position="509"/>
    </location>
</feature>
<gene>
    <name evidence="7" type="primary">20343360</name>
    <name evidence="6" type="ORF">GGTG_02902</name>
</gene>
<evidence type="ECO:0000313" key="8">
    <source>
        <dbReference type="Proteomes" id="UP000006039"/>
    </source>
</evidence>
<dbReference type="Proteomes" id="UP000006039">
    <property type="component" value="Unassembled WGS sequence"/>
</dbReference>
<dbReference type="PROSITE" id="PS50088">
    <property type="entry name" value="ANK_REPEAT"/>
    <property type="match status" value="1"/>
</dbReference>
<feature type="compositionally biased region" description="Low complexity" evidence="4">
    <location>
        <begin position="1627"/>
        <end position="1643"/>
    </location>
</feature>
<dbReference type="InterPro" id="IPR002110">
    <property type="entry name" value="Ankyrin_rpt"/>
</dbReference>
<dbReference type="VEuPathDB" id="FungiDB:GGTG_02902"/>